<feature type="non-terminal residue" evidence="2">
    <location>
        <position position="1"/>
    </location>
</feature>
<dbReference type="AlphaFoldDB" id="A0A392QYT6"/>
<dbReference type="GO" id="GO:0043169">
    <property type="term" value="F:cation binding"/>
    <property type="evidence" value="ECO:0007669"/>
    <property type="project" value="InterPro"/>
</dbReference>
<dbReference type="EMBL" id="LXQA010169915">
    <property type="protein sequence ID" value="MCI29054.1"/>
    <property type="molecule type" value="Genomic_DNA"/>
</dbReference>
<protein>
    <submittedName>
        <fullName evidence="2">Starch branching enzyme I</fullName>
    </submittedName>
</protein>
<dbReference type="GO" id="GO:0003824">
    <property type="term" value="F:catalytic activity"/>
    <property type="evidence" value="ECO:0007669"/>
    <property type="project" value="InterPro"/>
</dbReference>
<dbReference type="GO" id="GO:0005975">
    <property type="term" value="P:carbohydrate metabolic process"/>
    <property type="evidence" value="ECO:0007669"/>
    <property type="project" value="InterPro"/>
</dbReference>
<accession>A0A392QYT6</accession>
<feature type="domain" description="Alpha-amylase/branching enzyme C-terminal all beta" evidence="1">
    <location>
        <begin position="1"/>
        <end position="26"/>
    </location>
</feature>
<dbReference type="Gene3D" id="2.60.40.1180">
    <property type="entry name" value="Golgi alpha-mannosidase II"/>
    <property type="match status" value="1"/>
</dbReference>
<dbReference type="InterPro" id="IPR006048">
    <property type="entry name" value="A-amylase/branching_C"/>
</dbReference>
<organism evidence="2 3">
    <name type="scientific">Trifolium medium</name>
    <dbReference type="NCBI Taxonomy" id="97028"/>
    <lineage>
        <taxon>Eukaryota</taxon>
        <taxon>Viridiplantae</taxon>
        <taxon>Streptophyta</taxon>
        <taxon>Embryophyta</taxon>
        <taxon>Tracheophyta</taxon>
        <taxon>Spermatophyta</taxon>
        <taxon>Magnoliopsida</taxon>
        <taxon>eudicotyledons</taxon>
        <taxon>Gunneridae</taxon>
        <taxon>Pentapetalae</taxon>
        <taxon>rosids</taxon>
        <taxon>fabids</taxon>
        <taxon>Fabales</taxon>
        <taxon>Fabaceae</taxon>
        <taxon>Papilionoideae</taxon>
        <taxon>50 kb inversion clade</taxon>
        <taxon>NPAAA clade</taxon>
        <taxon>Hologalegina</taxon>
        <taxon>IRL clade</taxon>
        <taxon>Trifolieae</taxon>
        <taxon>Trifolium</taxon>
    </lineage>
</organism>
<evidence type="ECO:0000259" key="1">
    <source>
        <dbReference type="Pfam" id="PF02806"/>
    </source>
</evidence>
<evidence type="ECO:0000313" key="3">
    <source>
        <dbReference type="Proteomes" id="UP000265520"/>
    </source>
</evidence>
<dbReference type="InterPro" id="IPR013780">
    <property type="entry name" value="Glyco_hydro_b"/>
</dbReference>
<comment type="caution">
    <text evidence="2">The sequence shown here is derived from an EMBL/GenBank/DDBJ whole genome shotgun (WGS) entry which is preliminary data.</text>
</comment>
<reference evidence="2 3" key="1">
    <citation type="journal article" date="2018" name="Front. Plant Sci.">
        <title>Red Clover (Trifolium pratense) and Zigzag Clover (T. medium) - A Picture of Genomic Similarities and Differences.</title>
        <authorList>
            <person name="Dluhosova J."/>
            <person name="Istvanek J."/>
            <person name="Nedelnik J."/>
            <person name="Repkova J."/>
        </authorList>
    </citation>
    <scope>NUCLEOTIDE SEQUENCE [LARGE SCALE GENOMIC DNA]</scope>
    <source>
        <strain evidence="3">cv. 10/8</strain>
        <tissue evidence="2">Leaf</tissue>
    </source>
</reference>
<dbReference type="Pfam" id="PF02806">
    <property type="entry name" value="Alpha-amylase_C"/>
    <property type="match status" value="1"/>
</dbReference>
<evidence type="ECO:0000313" key="2">
    <source>
        <dbReference type="EMBL" id="MCI29054.1"/>
    </source>
</evidence>
<dbReference type="Proteomes" id="UP000265520">
    <property type="component" value="Unassembled WGS sequence"/>
</dbReference>
<keyword evidence="3" id="KW-1185">Reference proteome</keyword>
<proteinExistence type="predicted"/>
<sequence>VIVFERGDLVFVFNFHPENTYEGYAMC</sequence>
<name>A0A392QYT6_9FABA</name>